<proteinExistence type="predicted"/>
<name>A0A0E0AU23_9ORYZ</name>
<organism evidence="1">
    <name type="scientific">Oryza glumipatula</name>
    <dbReference type="NCBI Taxonomy" id="40148"/>
    <lineage>
        <taxon>Eukaryota</taxon>
        <taxon>Viridiplantae</taxon>
        <taxon>Streptophyta</taxon>
        <taxon>Embryophyta</taxon>
        <taxon>Tracheophyta</taxon>
        <taxon>Spermatophyta</taxon>
        <taxon>Magnoliopsida</taxon>
        <taxon>Liliopsida</taxon>
        <taxon>Poales</taxon>
        <taxon>Poaceae</taxon>
        <taxon>BOP clade</taxon>
        <taxon>Oryzoideae</taxon>
        <taxon>Oryzeae</taxon>
        <taxon>Oryzinae</taxon>
        <taxon>Oryza</taxon>
    </lineage>
</organism>
<dbReference type="AlphaFoldDB" id="A0A0E0AU23"/>
<accession>A0A0E0AU23</accession>
<dbReference type="Proteomes" id="UP000026961">
    <property type="component" value="Chromosome 8"/>
</dbReference>
<keyword evidence="2" id="KW-1185">Reference proteome</keyword>
<reference evidence="1" key="1">
    <citation type="submission" date="2015-04" db="UniProtKB">
        <authorList>
            <consortium name="EnsemblPlants"/>
        </authorList>
    </citation>
    <scope>IDENTIFICATION</scope>
</reference>
<evidence type="ECO:0000313" key="2">
    <source>
        <dbReference type="Proteomes" id="UP000026961"/>
    </source>
</evidence>
<reference evidence="1" key="2">
    <citation type="submission" date="2018-05" db="EMBL/GenBank/DDBJ databases">
        <title>OgluRS3 (Oryza glumaepatula Reference Sequence Version 3).</title>
        <authorList>
            <person name="Zhang J."/>
            <person name="Kudrna D."/>
            <person name="Lee S."/>
            <person name="Talag J."/>
            <person name="Welchert J."/>
            <person name="Wing R.A."/>
        </authorList>
    </citation>
    <scope>NUCLEOTIDE SEQUENCE [LARGE SCALE GENOMIC DNA]</scope>
</reference>
<dbReference type="EnsemblPlants" id="OGLUM08G11720.1">
    <property type="protein sequence ID" value="OGLUM08G11720.1"/>
    <property type="gene ID" value="OGLUM08G11720"/>
</dbReference>
<dbReference type="HOGENOM" id="CLU_2562083_0_0_1"/>
<evidence type="ECO:0000313" key="1">
    <source>
        <dbReference type="EnsemblPlants" id="OGLUM08G11720.1"/>
    </source>
</evidence>
<protein>
    <submittedName>
        <fullName evidence="1">Uncharacterized protein</fullName>
    </submittedName>
</protein>
<sequence length="82" mass="9346">MKQISIYQLPFSCGRRHDGFLRRCQTLQEKKHFLPRTSRAALESSDQSAAICTPWIPDEQSGLRCGYNHHLDSLGDIRTTGI</sequence>
<dbReference type="Gramene" id="OGLUM08G11720.1">
    <property type="protein sequence ID" value="OGLUM08G11720.1"/>
    <property type="gene ID" value="OGLUM08G11720"/>
</dbReference>